<dbReference type="InterPro" id="IPR008757">
    <property type="entry name" value="Peptidase_M6-like_domain"/>
</dbReference>
<evidence type="ECO:0000259" key="2">
    <source>
        <dbReference type="Pfam" id="PF05547"/>
    </source>
</evidence>
<accession>A0ABQ6IFK0</accession>
<keyword evidence="4" id="KW-1185">Reference proteome</keyword>
<dbReference type="RefSeq" id="WP_431308345.1">
    <property type="nucleotide sequence ID" value="NZ_BSUN01000001.1"/>
</dbReference>
<proteinExistence type="predicted"/>
<evidence type="ECO:0000313" key="4">
    <source>
        <dbReference type="Proteomes" id="UP001157125"/>
    </source>
</evidence>
<feature type="domain" description="Peptidase M6-like" evidence="2">
    <location>
        <begin position="2"/>
        <end position="115"/>
    </location>
</feature>
<evidence type="ECO:0000256" key="1">
    <source>
        <dbReference type="SAM" id="MobiDB-lite"/>
    </source>
</evidence>
<feature type="region of interest" description="Disordered" evidence="1">
    <location>
        <begin position="1"/>
        <end position="36"/>
    </location>
</feature>
<dbReference type="Proteomes" id="UP001157125">
    <property type="component" value="Unassembled WGS sequence"/>
</dbReference>
<dbReference type="EMBL" id="BSUN01000001">
    <property type="protein sequence ID" value="GMA36655.1"/>
    <property type="molecule type" value="Genomic_DNA"/>
</dbReference>
<protein>
    <recommendedName>
        <fullName evidence="2">Peptidase M6-like domain-containing protein</fullName>
    </recommendedName>
</protein>
<evidence type="ECO:0000313" key="3">
    <source>
        <dbReference type="EMBL" id="GMA36655.1"/>
    </source>
</evidence>
<reference evidence="4" key="1">
    <citation type="journal article" date="2019" name="Int. J. Syst. Evol. Microbiol.">
        <title>The Global Catalogue of Microorganisms (GCM) 10K type strain sequencing project: providing services to taxonomists for standard genome sequencing and annotation.</title>
        <authorList>
            <consortium name="The Broad Institute Genomics Platform"/>
            <consortium name="The Broad Institute Genome Sequencing Center for Infectious Disease"/>
            <person name="Wu L."/>
            <person name="Ma J."/>
        </authorList>
    </citation>
    <scope>NUCLEOTIDE SEQUENCE [LARGE SCALE GENOMIC DNA]</scope>
    <source>
        <strain evidence="4">NBRC 112299</strain>
    </source>
</reference>
<comment type="caution">
    <text evidence="3">The sequence shown here is derived from an EMBL/GenBank/DDBJ whole genome shotgun (WGS) entry which is preliminary data.</text>
</comment>
<gene>
    <name evidence="3" type="ORF">GCM10025876_28590</name>
</gene>
<name>A0ABQ6IFK0_9MICO</name>
<organism evidence="3 4">
    <name type="scientific">Demequina litorisediminis</name>
    <dbReference type="NCBI Taxonomy" id="1849022"/>
    <lineage>
        <taxon>Bacteria</taxon>
        <taxon>Bacillati</taxon>
        <taxon>Actinomycetota</taxon>
        <taxon>Actinomycetes</taxon>
        <taxon>Micrococcales</taxon>
        <taxon>Demequinaceae</taxon>
        <taxon>Demequina</taxon>
    </lineage>
</organism>
<sequence>MVLAEFGDTPSPTGTAEDAQRSEGPLHNEIPQPNRKVDNSTVWQADYNQEHYQDLYFDGDESLRDYYETQSSGRYSVDGEVTDWVKVGYTQGAYGNDACGSNVCSDVWDLVKDAANVWYQDQAGPGPLGGRGERRPRVVRRLGPLRLRRRWRLQRARRLHRPFPDCSRGR</sequence>
<dbReference type="Pfam" id="PF05547">
    <property type="entry name" value="Peptidase_M6"/>
    <property type="match status" value="1"/>
</dbReference>